<evidence type="ECO:0000313" key="1">
    <source>
        <dbReference type="EMBL" id="MEN2785158.1"/>
    </source>
</evidence>
<dbReference type="Proteomes" id="UP001404104">
    <property type="component" value="Unassembled WGS sequence"/>
</dbReference>
<organism evidence="1 2">
    <name type="scientific">Sphingomonas qilianensis</name>
    <dbReference type="NCBI Taxonomy" id="1736690"/>
    <lineage>
        <taxon>Bacteria</taxon>
        <taxon>Pseudomonadati</taxon>
        <taxon>Pseudomonadota</taxon>
        <taxon>Alphaproteobacteria</taxon>
        <taxon>Sphingomonadales</taxon>
        <taxon>Sphingomonadaceae</taxon>
        <taxon>Sphingomonas</taxon>
    </lineage>
</organism>
<evidence type="ECO:0000313" key="2">
    <source>
        <dbReference type="Proteomes" id="UP001404104"/>
    </source>
</evidence>
<sequence>MSRWTKRGAEMAAMFMIGDGLLGLLQPRRHVALWAEDALGSEALVAPFRGRPGRRRAYALVQIAAGLALAARQRTDANRRA</sequence>
<gene>
    <name evidence="1" type="ORF">ABC969_01840</name>
</gene>
<protein>
    <submittedName>
        <fullName evidence="1">Uncharacterized protein</fullName>
    </submittedName>
</protein>
<comment type="caution">
    <text evidence="1">The sequence shown here is derived from an EMBL/GenBank/DDBJ whole genome shotgun (WGS) entry which is preliminary data.</text>
</comment>
<dbReference type="RefSeq" id="WP_345862561.1">
    <property type="nucleotide sequence ID" value="NZ_JBDIMF010000001.1"/>
</dbReference>
<proteinExistence type="predicted"/>
<keyword evidence="2" id="KW-1185">Reference proteome</keyword>
<name>A0ABU9XMV5_9SPHN</name>
<accession>A0ABU9XMV5</accession>
<dbReference type="EMBL" id="JBDIMF010000001">
    <property type="protein sequence ID" value="MEN2785158.1"/>
    <property type="molecule type" value="Genomic_DNA"/>
</dbReference>
<reference evidence="1 2" key="1">
    <citation type="submission" date="2024-05" db="EMBL/GenBank/DDBJ databases">
        <authorList>
            <person name="Liu Q."/>
            <person name="Xin Y.-H."/>
        </authorList>
    </citation>
    <scope>NUCLEOTIDE SEQUENCE [LARGE SCALE GENOMIC DNA]</scope>
    <source>
        <strain evidence="1 2">CGMCC 1.15349</strain>
    </source>
</reference>